<dbReference type="RefSeq" id="WP_138219188.1">
    <property type="nucleotide sequence ID" value="NZ_VAUO01000003.1"/>
</dbReference>
<evidence type="ECO:0000313" key="1">
    <source>
        <dbReference type="EMBL" id="TLP61726.1"/>
    </source>
</evidence>
<comment type="caution">
    <text evidence="1">The sequence shown here is derived from an EMBL/GenBank/DDBJ whole genome shotgun (WGS) entry which is preliminary data.</text>
</comment>
<gene>
    <name evidence="1" type="ORF">FEM01_09525</name>
</gene>
<accession>A0A5R8ZA44</accession>
<organism evidence="1 2">
    <name type="scientific">Pseudomonas mosselii</name>
    <dbReference type="NCBI Taxonomy" id="78327"/>
    <lineage>
        <taxon>Bacteria</taxon>
        <taxon>Pseudomonadati</taxon>
        <taxon>Pseudomonadota</taxon>
        <taxon>Gammaproteobacteria</taxon>
        <taxon>Pseudomonadales</taxon>
        <taxon>Pseudomonadaceae</taxon>
        <taxon>Pseudomonas</taxon>
    </lineage>
</organism>
<sequence length="220" mass="25354">MQALDHPTYLALREGAQVLEADGSGDKVLRLRDGLMLKLFRRKRLLSSALLFPYAGRFARNAQRLTRLGIPCPDIIATYRIASIARDAVYYRPLPGQTLRQLLDDPAQAQALRVQFGRFVARLHEAGVYFRSLHLGNVVLTPQNELGLIDIADLQRQHWALRDSQRERNFHHMLRYPQDRQWLLGEDAGETFLSGYRQELERGQHKPRPRLLANLRQLLG</sequence>
<dbReference type="Pfam" id="PF06293">
    <property type="entry name" value="Kdo"/>
    <property type="match status" value="1"/>
</dbReference>
<dbReference type="Gene3D" id="1.10.510.10">
    <property type="entry name" value="Transferase(Phosphotransferase) domain 1"/>
    <property type="match status" value="1"/>
</dbReference>
<dbReference type="SUPFAM" id="SSF56112">
    <property type="entry name" value="Protein kinase-like (PK-like)"/>
    <property type="match status" value="1"/>
</dbReference>
<proteinExistence type="predicted"/>
<dbReference type="InterPro" id="IPR011009">
    <property type="entry name" value="Kinase-like_dom_sf"/>
</dbReference>
<dbReference type="EMBL" id="VAUO01000003">
    <property type="protein sequence ID" value="TLP61726.1"/>
    <property type="molecule type" value="Genomic_DNA"/>
</dbReference>
<protein>
    <submittedName>
        <fullName evidence="1">Toluene tolerance protein</fullName>
    </submittedName>
</protein>
<evidence type="ECO:0000313" key="2">
    <source>
        <dbReference type="Proteomes" id="UP000309819"/>
    </source>
</evidence>
<dbReference type="OrthoDB" id="8534453at2"/>
<reference evidence="1 2" key="1">
    <citation type="submission" date="2019-05" db="EMBL/GenBank/DDBJ databases">
        <title>Pseudomonas sp. SC006 isolated from lettuce that can produce HBGAs.</title>
        <authorList>
            <person name="Wang D."/>
            <person name="Liao N."/>
            <person name="Liu D."/>
            <person name="Zhang Z."/>
            <person name="Zou S."/>
        </authorList>
    </citation>
    <scope>NUCLEOTIDE SEQUENCE [LARGE SCALE GENOMIC DNA]</scope>
    <source>
        <strain evidence="1 2">SC006</strain>
    </source>
</reference>
<dbReference type="AlphaFoldDB" id="A0A5R8ZA44"/>
<keyword evidence="2" id="KW-1185">Reference proteome</keyword>
<dbReference type="Proteomes" id="UP000309819">
    <property type="component" value="Unassembled WGS sequence"/>
</dbReference>
<name>A0A5R8ZA44_9PSED</name>